<feature type="transmembrane region" description="Helical" evidence="1">
    <location>
        <begin position="5"/>
        <end position="23"/>
    </location>
</feature>
<gene>
    <name evidence="2" type="ORF">EYC98_08575</name>
</gene>
<dbReference type="Proteomes" id="UP001143362">
    <property type="component" value="Unassembled WGS sequence"/>
</dbReference>
<keyword evidence="1" id="KW-0812">Transmembrane</keyword>
<dbReference type="Gene3D" id="3.30.70.100">
    <property type="match status" value="1"/>
</dbReference>
<proteinExistence type="predicted"/>
<comment type="caution">
    <text evidence="2">The sequence shown here is derived from an EMBL/GenBank/DDBJ whole genome shotgun (WGS) entry which is preliminary data.</text>
</comment>
<evidence type="ECO:0000256" key="1">
    <source>
        <dbReference type="SAM" id="Phobius"/>
    </source>
</evidence>
<evidence type="ECO:0000313" key="2">
    <source>
        <dbReference type="EMBL" id="MCX2980917.1"/>
    </source>
</evidence>
<keyword evidence="1" id="KW-0472">Membrane</keyword>
<protein>
    <recommendedName>
        <fullName evidence="4">DUF2939 domain-containing protein</fullName>
    </recommendedName>
</protein>
<reference evidence="2" key="1">
    <citation type="submission" date="2019-02" db="EMBL/GenBank/DDBJ databases">
        <authorList>
            <person name="Li S.-H."/>
        </authorList>
    </citation>
    <scope>NUCLEOTIDE SEQUENCE</scope>
    <source>
        <strain evidence="2">IMCC14734</strain>
    </source>
</reference>
<feature type="transmembrane region" description="Helical" evidence="1">
    <location>
        <begin position="187"/>
        <end position="206"/>
    </location>
</feature>
<dbReference type="RefSeq" id="WP_279244933.1">
    <property type="nucleotide sequence ID" value="NZ_SHNN01000002.1"/>
</dbReference>
<accession>A0ABT3TF28</accession>
<organism evidence="2 3">
    <name type="scientific">Candidatus Litorirhabdus singularis</name>
    <dbReference type="NCBI Taxonomy" id="2518993"/>
    <lineage>
        <taxon>Bacteria</taxon>
        <taxon>Pseudomonadati</taxon>
        <taxon>Pseudomonadota</taxon>
        <taxon>Gammaproteobacteria</taxon>
        <taxon>Cellvibrionales</taxon>
        <taxon>Halieaceae</taxon>
        <taxon>Candidatus Litorirhabdus</taxon>
    </lineage>
</organism>
<evidence type="ECO:0008006" key="4">
    <source>
        <dbReference type="Google" id="ProtNLM"/>
    </source>
</evidence>
<evidence type="ECO:0000313" key="3">
    <source>
        <dbReference type="Proteomes" id="UP001143362"/>
    </source>
</evidence>
<sequence>MNRRLLLWLVPTALYAVFVTWYTDFGGPLTDAEVDTFVSSMQERGGDPELIARMETFFREDSGNQFLMLNAIDMNDNPPDVEGAEPGASAGELMGLYMEYMFPALLKRASHPVIYGDAVYSTIDLVGIEGAEQWTAGAIFRYRSRRTLMEIVGNPAMSERHEFKLAALDKTIAYPIETSLNPGDLRILFGLTLLALTALLDIACFGRHKQRA</sequence>
<keyword evidence="1" id="KW-1133">Transmembrane helix</keyword>
<dbReference type="EMBL" id="SHNN01000002">
    <property type="protein sequence ID" value="MCX2980917.1"/>
    <property type="molecule type" value="Genomic_DNA"/>
</dbReference>
<name>A0ABT3TF28_9GAMM</name>
<keyword evidence="3" id="KW-1185">Reference proteome</keyword>